<gene>
    <name evidence="1" type="ORF">J2Z63_000279</name>
</gene>
<evidence type="ECO:0000313" key="1">
    <source>
        <dbReference type="EMBL" id="MDQ0567636.1"/>
    </source>
</evidence>
<proteinExistence type="predicted"/>
<name>A0ABU0NDW7_9MOLU</name>
<reference evidence="1" key="1">
    <citation type="submission" date="2023-07" db="EMBL/GenBank/DDBJ databases">
        <title>Genomic Encyclopedia of Type Strains, Phase IV (KMG-IV): sequencing the most valuable type-strain genomes for metagenomic binning, comparative biology and taxonomic classification.</title>
        <authorList>
            <person name="Goeker M."/>
        </authorList>
    </citation>
    <scope>NUCLEOTIDE SEQUENCE [LARGE SCALE GENOMIC DNA]</scope>
    <source>
        <strain evidence="1">DSM 22019</strain>
    </source>
</reference>
<organism evidence="1 2">
    <name type="scientific">Mycoplasma yeatsii</name>
    <dbReference type="NCBI Taxonomy" id="51365"/>
    <lineage>
        <taxon>Bacteria</taxon>
        <taxon>Bacillati</taxon>
        <taxon>Mycoplasmatota</taxon>
        <taxon>Mollicutes</taxon>
        <taxon>Mycoplasmataceae</taxon>
        <taxon>Mycoplasma</taxon>
    </lineage>
</organism>
<dbReference type="RefSeq" id="WP_307444434.1">
    <property type="nucleotide sequence ID" value="NZ_JAUSWP010000002.1"/>
</dbReference>
<dbReference type="EMBL" id="JAUSWP010000002">
    <property type="protein sequence ID" value="MDQ0567636.1"/>
    <property type="molecule type" value="Genomic_DNA"/>
</dbReference>
<protein>
    <submittedName>
        <fullName evidence="1">Uncharacterized protein</fullName>
    </submittedName>
</protein>
<keyword evidence="2" id="KW-1185">Reference proteome</keyword>
<comment type="caution">
    <text evidence="1">The sequence shown here is derived from an EMBL/GenBank/DDBJ whole genome shotgun (WGS) entry which is preliminary data.</text>
</comment>
<evidence type="ECO:0000313" key="2">
    <source>
        <dbReference type="Proteomes" id="UP001236620"/>
    </source>
</evidence>
<accession>A0ABU0NDW7</accession>
<sequence>MNQYSLIFNYRDNKHYNLELNSIIKKRGYQTYEDWILKNQIDLGFTPICAVNDRNGVLGVCGFLKNGITINKTSVNSVLITNQFVKSKSGNDDMVDQMIKGVINKYERIVDLFYTFSNNENDQTLIRNGFKKAKEYTYFMQWDQNVESELAVVKKLSPENNAKDLEFIKDYLFHSAKENSLFSVKEDKDLQIYNLLKYYKNNIYYLANLDAIVVFSITGHTFQLMGLYSKNEINIKTLLQNIVPKGISLIEFYFVPNIKNKFVVKELRKIMVGEEHHRSFVYIRENTTNLEASKFIFPLLNRLK</sequence>
<dbReference type="Proteomes" id="UP001236620">
    <property type="component" value="Unassembled WGS sequence"/>
</dbReference>